<gene>
    <name evidence="2" type="ORF">MGWOODY_Hyp2240</name>
</gene>
<evidence type="ECO:0000313" key="2">
    <source>
        <dbReference type="EMBL" id="CUS57544.1"/>
    </source>
</evidence>
<protein>
    <recommendedName>
        <fullName evidence="1">DUF4440 domain-containing protein</fullName>
    </recommendedName>
</protein>
<organism evidence="2">
    <name type="scientific">hydrothermal vent metagenome</name>
    <dbReference type="NCBI Taxonomy" id="652676"/>
    <lineage>
        <taxon>unclassified sequences</taxon>
        <taxon>metagenomes</taxon>
        <taxon>ecological metagenomes</taxon>
    </lineage>
</organism>
<reference evidence="2" key="1">
    <citation type="submission" date="2015-10" db="EMBL/GenBank/DDBJ databases">
        <authorList>
            <person name="Gilbert D.G."/>
        </authorList>
    </citation>
    <scope>NUCLEOTIDE SEQUENCE</scope>
</reference>
<dbReference type="EMBL" id="CZQD01000046">
    <property type="protein sequence ID" value="CUS57544.1"/>
    <property type="molecule type" value="Genomic_DNA"/>
</dbReference>
<proteinExistence type="predicted"/>
<name>A0A160U3P6_9ZZZZ</name>
<dbReference type="Pfam" id="PF14534">
    <property type="entry name" value="DUF4440"/>
    <property type="match status" value="1"/>
</dbReference>
<feature type="domain" description="DUF4440" evidence="1">
    <location>
        <begin position="45"/>
        <end position="143"/>
    </location>
</feature>
<dbReference type="Gene3D" id="3.10.450.50">
    <property type="match status" value="1"/>
</dbReference>
<dbReference type="SUPFAM" id="SSF54427">
    <property type="entry name" value="NTF2-like"/>
    <property type="match status" value="1"/>
</dbReference>
<dbReference type="PROSITE" id="PS51257">
    <property type="entry name" value="PROKAR_LIPOPROTEIN"/>
    <property type="match status" value="1"/>
</dbReference>
<dbReference type="InterPro" id="IPR032710">
    <property type="entry name" value="NTF2-like_dom_sf"/>
</dbReference>
<sequence>MFEISRLALAGLLVALGACTSVPSVTQADLEQEEAVLRALKSDTWPGLYAANDADGLAAFLADDFVLIGGGVRTRTDEVNWMRENSWDGPADFVFEVDDVIFLTPDSALVYGRGLSTRMAEDGTPCRHSYMSSNTLRRTDDGWHPVSSHVSDATCDPVALED</sequence>
<evidence type="ECO:0000259" key="1">
    <source>
        <dbReference type="Pfam" id="PF14534"/>
    </source>
</evidence>
<dbReference type="AlphaFoldDB" id="A0A160U3P6"/>
<accession>A0A160U3P6</accession>
<dbReference type="InterPro" id="IPR027843">
    <property type="entry name" value="DUF4440"/>
</dbReference>